<dbReference type="Pfam" id="PF01019">
    <property type="entry name" value="G_glu_transpept"/>
    <property type="match status" value="2"/>
</dbReference>
<evidence type="ECO:0000313" key="11">
    <source>
        <dbReference type="Proteomes" id="UP001152747"/>
    </source>
</evidence>
<dbReference type="InterPro" id="IPR029055">
    <property type="entry name" value="Ntn_hydrolases_N"/>
</dbReference>
<dbReference type="GO" id="GO:0005886">
    <property type="term" value="C:plasma membrane"/>
    <property type="evidence" value="ECO:0007669"/>
    <property type="project" value="TreeGrafter"/>
</dbReference>
<evidence type="ECO:0000256" key="3">
    <source>
        <dbReference type="ARBA" id="ARBA00022801"/>
    </source>
</evidence>
<dbReference type="OrthoDB" id="1081007at2759"/>
<feature type="compositionally biased region" description="Polar residues" evidence="8">
    <location>
        <begin position="1"/>
        <end position="20"/>
    </location>
</feature>
<dbReference type="Gene3D" id="3.60.20.40">
    <property type="match status" value="1"/>
</dbReference>
<keyword evidence="2" id="KW-0808">Transferase</keyword>
<evidence type="ECO:0000256" key="6">
    <source>
        <dbReference type="PIRSR" id="PIRSR600101-1"/>
    </source>
</evidence>
<feature type="binding site" evidence="7">
    <location>
        <position position="173"/>
    </location>
    <ligand>
        <name>L-glutamate</name>
        <dbReference type="ChEBI" id="CHEBI:29985"/>
    </ligand>
</feature>
<evidence type="ECO:0000256" key="8">
    <source>
        <dbReference type="SAM" id="MobiDB-lite"/>
    </source>
</evidence>
<feature type="region of interest" description="Disordered" evidence="8">
    <location>
        <begin position="1"/>
        <end position="28"/>
    </location>
</feature>
<sequence>MVQQEESSTATSSRQQYQTFSDEDDIYDNLPPEYGPFDEIEPILEPEAPLKIKTLVTAVGLTILVFTLLISTVAFASLYFHLVAQNSSHLPKWPPPSISPLGKYSKASVAADNEICSEIGRNILLQGGNAVDAAISALFCIGVMDTHSAGIGGGHFMTIYNATTKSCTVVDAREIAPLAATEEMYRDKWNQSRIGWKAIAVPGELHGLRTEFDNFASHKIPWHSLIAPTIQLLKEGYPTSHALAKALKQNEKWIASEKTMRQFINPATQRVFAPGEQIATRQNFLETFGPSRQLQRSDRRFLCGWNCAECSEDFKNYRSIIHSGADVITTRLSGGRAVCGPPPPSGSAVAQAILSILDGYPYTNLTTFAKIATTHHNFIEASKFAYAARSWLGDPRFVANATEIARNITSREWAEWVRKRITDRPHEDAYYGGDFRAVAEDHGTTHVSVIDADGNAVSVTSTINLYLGAMVSSESTGILWNNEMDDFSTPGHPNFFGFPPSPANFIRPAKRPMSSQSPIIIYGEDGQLVSVGGAGGSTIISGVAAVAHHTIWRQKNPKEAVDLPRLHNQFQPNYTSFEPTFPKKYIRDLQERGHQMRPVNNLTVVTVTQKAADGQIYANSDFRKGEESAPAGY</sequence>
<name>A0A9P1I7M6_9PELO</name>
<dbReference type="FunFam" id="1.10.246.130:FF:000005">
    <property type="entry name" value="Gamma-glutamyltranspeptidase 1, putative"/>
    <property type="match status" value="1"/>
</dbReference>
<proteinExistence type="predicted"/>
<evidence type="ECO:0000256" key="4">
    <source>
        <dbReference type="ARBA" id="ARBA00023180"/>
    </source>
</evidence>
<dbReference type="GO" id="GO:0006751">
    <property type="term" value="P:glutathione catabolic process"/>
    <property type="evidence" value="ECO:0007669"/>
    <property type="project" value="InterPro"/>
</dbReference>
<keyword evidence="4" id="KW-0325">Glycoprotein</keyword>
<keyword evidence="9" id="KW-0472">Membrane</keyword>
<evidence type="ECO:0000256" key="2">
    <source>
        <dbReference type="ARBA" id="ARBA00022679"/>
    </source>
</evidence>
<dbReference type="InterPro" id="IPR043138">
    <property type="entry name" value="GGT_lsub"/>
</dbReference>
<keyword evidence="5" id="KW-0012">Acyltransferase</keyword>
<dbReference type="GO" id="GO:0016746">
    <property type="term" value="F:acyltransferase activity"/>
    <property type="evidence" value="ECO:0007669"/>
    <property type="project" value="UniProtKB-KW"/>
</dbReference>
<evidence type="ECO:0000256" key="1">
    <source>
        <dbReference type="ARBA" id="ARBA00022670"/>
    </source>
</evidence>
<feature type="binding site" evidence="7">
    <location>
        <begin position="462"/>
        <end position="464"/>
    </location>
    <ligand>
        <name>L-glutamate</name>
        <dbReference type="ChEBI" id="CHEBI:29985"/>
    </ligand>
</feature>
<dbReference type="Proteomes" id="UP001152747">
    <property type="component" value="Unassembled WGS sequence"/>
</dbReference>
<dbReference type="AlphaFoldDB" id="A0A9P1I7M6"/>
<feature type="binding site" evidence="7">
    <location>
        <position position="536"/>
    </location>
    <ligand>
        <name>L-glutamate</name>
        <dbReference type="ChEBI" id="CHEBI:29985"/>
    </ligand>
</feature>
<evidence type="ECO:0000256" key="9">
    <source>
        <dbReference type="SAM" id="Phobius"/>
    </source>
</evidence>
<organism evidence="10 11">
    <name type="scientific">Caenorhabditis angaria</name>
    <dbReference type="NCBI Taxonomy" id="860376"/>
    <lineage>
        <taxon>Eukaryota</taxon>
        <taxon>Metazoa</taxon>
        <taxon>Ecdysozoa</taxon>
        <taxon>Nematoda</taxon>
        <taxon>Chromadorea</taxon>
        <taxon>Rhabditida</taxon>
        <taxon>Rhabditina</taxon>
        <taxon>Rhabditomorpha</taxon>
        <taxon>Rhabditoidea</taxon>
        <taxon>Rhabditidae</taxon>
        <taxon>Peloderinae</taxon>
        <taxon>Caenorhabditis</taxon>
    </lineage>
</organism>
<dbReference type="GO" id="GO:0036374">
    <property type="term" value="F:glutathione hydrolase activity"/>
    <property type="evidence" value="ECO:0007669"/>
    <property type="project" value="InterPro"/>
</dbReference>
<dbReference type="EMBL" id="CANHGI010000001">
    <property type="protein sequence ID" value="CAI5439862.1"/>
    <property type="molecule type" value="Genomic_DNA"/>
</dbReference>
<accession>A0A9P1I7M6</accession>
<keyword evidence="9" id="KW-1133">Transmembrane helix</keyword>
<feature type="binding site" evidence="7">
    <location>
        <begin position="514"/>
        <end position="515"/>
    </location>
    <ligand>
        <name>L-glutamate</name>
        <dbReference type="ChEBI" id="CHEBI:29985"/>
    </ligand>
</feature>
<evidence type="ECO:0000313" key="10">
    <source>
        <dbReference type="EMBL" id="CAI5439862.1"/>
    </source>
</evidence>
<keyword evidence="9" id="KW-0812">Transmembrane</keyword>
<dbReference type="PANTHER" id="PTHR11686">
    <property type="entry name" value="GAMMA GLUTAMYL TRANSPEPTIDASE"/>
    <property type="match status" value="1"/>
</dbReference>
<evidence type="ECO:0000256" key="5">
    <source>
        <dbReference type="ARBA" id="ARBA00023315"/>
    </source>
</evidence>
<feature type="binding site" evidence="7">
    <location>
        <position position="486"/>
    </location>
    <ligand>
        <name>L-glutamate</name>
        <dbReference type="ChEBI" id="CHEBI:29985"/>
    </ligand>
</feature>
<feature type="transmembrane region" description="Helical" evidence="9">
    <location>
        <begin position="55"/>
        <end position="80"/>
    </location>
</feature>
<dbReference type="PRINTS" id="PR01210">
    <property type="entry name" value="GGTRANSPTASE"/>
</dbReference>
<keyword evidence="1" id="KW-0645">Protease</keyword>
<dbReference type="GO" id="GO:0006508">
    <property type="term" value="P:proteolysis"/>
    <property type="evidence" value="ECO:0007669"/>
    <property type="project" value="UniProtKB-KW"/>
</dbReference>
<dbReference type="PANTHER" id="PTHR11686:SF69">
    <property type="entry name" value="GAMMA-GLUTAMYLTRANSPEPTIDASE 1"/>
    <property type="match status" value="1"/>
</dbReference>
<protein>
    <recommendedName>
        <fullName evidence="12">Gamma-glutamyltransferase</fullName>
    </recommendedName>
</protein>
<dbReference type="InterPro" id="IPR043137">
    <property type="entry name" value="GGT_ssub_C"/>
</dbReference>
<evidence type="ECO:0000256" key="7">
    <source>
        <dbReference type="PIRSR" id="PIRSR600101-2"/>
    </source>
</evidence>
<dbReference type="SUPFAM" id="SSF56235">
    <property type="entry name" value="N-terminal nucleophile aminohydrolases (Ntn hydrolases)"/>
    <property type="match status" value="1"/>
</dbReference>
<dbReference type="Gene3D" id="1.10.246.130">
    <property type="match status" value="1"/>
</dbReference>
<dbReference type="InterPro" id="IPR000101">
    <property type="entry name" value="GGT_peptidase"/>
</dbReference>
<keyword evidence="3" id="KW-0378">Hydrolase</keyword>
<reference evidence="10" key="1">
    <citation type="submission" date="2022-11" db="EMBL/GenBank/DDBJ databases">
        <authorList>
            <person name="Kikuchi T."/>
        </authorList>
    </citation>
    <scope>NUCLEOTIDE SEQUENCE</scope>
    <source>
        <strain evidence="10">PS1010</strain>
    </source>
</reference>
<dbReference type="FunFam" id="3.60.20.40:FF:000006">
    <property type="entry name" value="Protein CBG05566"/>
    <property type="match status" value="1"/>
</dbReference>
<comment type="caution">
    <text evidence="10">The sequence shown here is derived from an EMBL/GenBank/DDBJ whole genome shotgun (WGS) entry which is preliminary data.</text>
</comment>
<keyword evidence="11" id="KW-1185">Reference proteome</keyword>
<feature type="active site" description="Nucleophile" evidence="6">
    <location>
        <position position="444"/>
    </location>
</feature>
<evidence type="ECO:0008006" key="12">
    <source>
        <dbReference type="Google" id="ProtNLM"/>
    </source>
</evidence>
<gene>
    <name evidence="10" type="ORF">CAMP_LOCUS2499</name>
</gene>